<sequence>MCSDVLKTTATAFRQFSQVYNSILISVLLLLTFSQGLGCMSLPLSEFFPFNSTTYGFNTTEISDDGSSPAIRITNVGKDGKQHGFPLFQNHYETLYVNTNGIISFTYKESSYTPVDFPRNNSFPVIAPFWADIDIERVGGTVYYLESSDKNLLDLASAEVRKYFPYRRNYNAKWIFIATWYNVGHYQASDHRKNLRNTFQAVLITDWEQSFAIFNYNKIQWVSRKNQTSSGSREVQISDAAMAGLDAGNGAAHYQIEGTRSALNISQSSNIGTPGKWFFRIDLTDVQFEPCMDEKLSVTPRFGHMLGGQPLTLYGLCFPQVESFTAVFKELNITFPCMVKDILIASCVTPMLYTTGDFTLNLNFSPKTSAFEEKFSVVNFAMAVPRVIREQPRQWTIGSEVFISWNASELPSSKFRVDLLGLELNGSFFKWHLVKNFHSISQHSMTLALEDNLLNYSTAIIRVLEDDNQRQLSFPVTLWSDIFPVNGGEKNSQERCEKWLAEDHPNLDINPNMCPCALRQASRDTSRYQKDPLCNTNSPNKALNCIYHPKATECVILNSKSTTNAGQSCCYGGRNNSLLEWQSHSDCGYVYRYNNQAQGDGIVPHLTHFESDIIPFLHCCMYSGKQKLCQKFFRWRPATKCNAYNPPSPAQAAGDPHLVTLDGKKYTFNGLGEFILLQDKSKSVVIQVRADQALDIDGKLQNATVFTGIAMKMKGISEIIEIEINEQTNYRLLLDEKEYKYEKLEFQGLTINIHENHENSTDIMVVFSSHELSIEIEVTPDVMNILVLMGSKALRNNVEGLLGNYNGNISDDFRARDGTIIPTSSSMEDIHYKFGNTWRVAAKDSLFSKSYKPATTEEDNYQPVFIDKLDENNLRNGTIKLCGDVAPCRFDFQVIGKPSVALAIKNFVAKFSALKKDIEIEIRCPSIEFLENGNMTISGHLPGDYALFQCDPGYTHFHAHQLLCLSNGTWNGTVAKCLKSVANTGQPEVWYYWAGGTGALLALILIFLIIFFKFRRLSVRQTFRKDDVPLPPIVRFHKTPQPIFTNSLFLQSLQRLHEGGDFRIPRPTFIDPKIYEDYF</sequence>
<dbReference type="PROSITE" id="PS50923">
    <property type="entry name" value="SUSHI"/>
    <property type="match status" value="1"/>
</dbReference>
<dbReference type="Gene3D" id="2.10.70.10">
    <property type="entry name" value="Complement Module, domain 1"/>
    <property type="match status" value="1"/>
</dbReference>
<dbReference type="Pfam" id="PF03782">
    <property type="entry name" value="AMOP"/>
    <property type="match status" value="1"/>
</dbReference>
<dbReference type="InterPro" id="IPR003886">
    <property type="entry name" value="NIDO_dom"/>
</dbReference>
<dbReference type="SMART" id="SM00723">
    <property type="entry name" value="AMOP"/>
    <property type="match status" value="1"/>
</dbReference>
<dbReference type="GO" id="GO:0007160">
    <property type="term" value="P:cell-matrix adhesion"/>
    <property type="evidence" value="ECO:0007669"/>
    <property type="project" value="InterPro"/>
</dbReference>
<evidence type="ECO:0000256" key="5">
    <source>
        <dbReference type="ARBA" id="ARBA00023157"/>
    </source>
</evidence>
<feature type="disulfide bond" evidence="6">
    <location>
        <begin position="950"/>
        <end position="977"/>
    </location>
</feature>
<dbReference type="PROSITE" id="PS50856">
    <property type="entry name" value="AMOP"/>
    <property type="match status" value="1"/>
</dbReference>
<dbReference type="AlphaFoldDB" id="A0A6P7SSD1"/>
<dbReference type="Proteomes" id="UP000515154">
    <property type="component" value="Linkage group LG9"/>
</dbReference>
<comment type="subcellular location">
    <subcellularLocation>
        <location evidence="1">Membrane</location>
    </subcellularLocation>
</comment>
<feature type="domain" description="NIDO" evidence="10">
    <location>
        <begin position="128"/>
        <end position="284"/>
    </location>
</feature>
<dbReference type="PANTHER" id="PTHR13802">
    <property type="entry name" value="MUCIN 4-RELATED"/>
    <property type="match status" value="1"/>
</dbReference>
<keyword evidence="6" id="KW-0768">Sushi</keyword>
<dbReference type="PROSITE" id="PS51233">
    <property type="entry name" value="VWFD"/>
    <property type="match status" value="1"/>
</dbReference>
<dbReference type="SMART" id="SM00539">
    <property type="entry name" value="NIDO"/>
    <property type="match status" value="1"/>
</dbReference>
<dbReference type="PROSITE" id="PS51220">
    <property type="entry name" value="NIDO"/>
    <property type="match status" value="1"/>
</dbReference>
<keyword evidence="5 6" id="KW-1015">Disulfide bond</keyword>
<gene>
    <name evidence="13 14" type="primary">LOC115215929</name>
</gene>
<dbReference type="Pfam" id="PF00094">
    <property type="entry name" value="VWD"/>
    <property type="match status" value="1"/>
</dbReference>
<evidence type="ECO:0000256" key="1">
    <source>
        <dbReference type="ARBA" id="ARBA00004370"/>
    </source>
</evidence>
<protein>
    <submittedName>
        <fullName evidence="13 14">Sushi domain-containing protein 2-like isoform X1</fullName>
    </submittedName>
</protein>
<keyword evidence="12" id="KW-1185">Reference proteome</keyword>
<evidence type="ECO:0000313" key="12">
    <source>
        <dbReference type="Proteomes" id="UP000515154"/>
    </source>
</evidence>
<feature type="transmembrane region" description="Helical" evidence="7">
    <location>
        <begin position="990"/>
        <end position="1012"/>
    </location>
</feature>
<keyword evidence="2 7" id="KW-0812">Transmembrane</keyword>
<evidence type="ECO:0000259" key="9">
    <source>
        <dbReference type="PROSITE" id="PS50923"/>
    </source>
</evidence>
<evidence type="ECO:0000256" key="7">
    <source>
        <dbReference type="SAM" id="Phobius"/>
    </source>
</evidence>
<dbReference type="RefSeq" id="XP_036361699.1">
    <property type="nucleotide sequence ID" value="XM_036505806.1"/>
</dbReference>
<dbReference type="InterPro" id="IPR005533">
    <property type="entry name" value="AMOP_dom"/>
</dbReference>
<evidence type="ECO:0000313" key="13">
    <source>
        <dbReference type="RefSeq" id="XP_029641149.1"/>
    </source>
</evidence>
<organism evidence="12 13">
    <name type="scientific">Octopus sinensis</name>
    <name type="common">East Asian common octopus</name>
    <dbReference type="NCBI Taxonomy" id="2607531"/>
    <lineage>
        <taxon>Eukaryota</taxon>
        <taxon>Metazoa</taxon>
        <taxon>Spiralia</taxon>
        <taxon>Lophotrochozoa</taxon>
        <taxon>Mollusca</taxon>
        <taxon>Cephalopoda</taxon>
        <taxon>Coleoidea</taxon>
        <taxon>Octopodiformes</taxon>
        <taxon>Octopoda</taxon>
        <taxon>Incirrata</taxon>
        <taxon>Octopodidae</taxon>
        <taxon>Octopus</taxon>
    </lineage>
</organism>
<feature type="domain" description="AMOP" evidence="8">
    <location>
        <begin position="488"/>
        <end position="636"/>
    </location>
</feature>
<evidence type="ECO:0000313" key="14">
    <source>
        <dbReference type="RefSeq" id="XP_036361699.1"/>
    </source>
</evidence>
<evidence type="ECO:0000259" key="10">
    <source>
        <dbReference type="PROSITE" id="PS51220"/>
    </source>
</evidence>
<comment type="caution">
    <text evidence="6">Lacks conserved residue(s) required for the propagation of feature annotation.</text>
</comment>
<dbReference type="CDD" id="cd00033">
    <property type="entry name" value="CCP"/>
    <property type="match status" value="1"/>
</dbReference>
<dbReference type="SUPFAM" id="SSF57535">
    <property type="entry name" value="Complement control module/SCR domain"/>
    <property type="match status" value="1"/>
</dbReference>
<dbReference type="InterPro" id="IPR051495">
    <property type="entry name" value="Epithelial_Barrier/Signaling"/>
</dbReference>
<dbReference type="Pfam" id="PF00084">
    <property type="entry name" value="Sushi"/>
    <property type="match status" value="1"/>
</dbReference>
<dbReference type="InterPro" id="IPR000436">
    <property type="entry name" value="Sushi_SCR_CCP_dom"/>
</dbReference>
<evidence type="ECO:0000256" key="6">
    <source>
        <dbReference type="PROSITE-ProRule" id="PRU00302"/>
    </source>
</evidence>
<feature type="transmembrane region" description="Helical" evidence="7">
    <location>
        <begin position="23"/>
        <end position="44"/>
    </location>
</feature>
<dbReference type="GO" id="GO:0016020">
    <property type="term" value="C:membrane"/>
    <property type="evidence" value="ECO:0007669"/>
    <property type="project" value="UniProtKB-SubCell"/>
</dbReference>
<keyword evidence="3 7" id="KW-1133">Transmembrane helix</keyword>
<reference evidence="13 14" key="1">
    <citation type="submission" date="2025-08" db="UniProtKB">
        <authorList>
            <consortium name="RefSeq"/>
        </authorList>
    </citation>
    <scope>IDENTIFICATION</scope>
</reference>
<dbReference type="SMART" id="SM00216">
    <property type="entry name" value="VWD"/>
    <property type="match status" value="1"/>
</dbReference>
<evidence type="ECO:0000256" key="3">
    <source>
        <dbReference type="ARBA" id="ARBA00022989"/>
    </source>
</evidence>
<name>A0A6P7SSD1_9MOLL</name>
<evidence type="ECO:0000259" key="8">
    <source>
        <dbReference type="PROSITE" id="PS50856"/>
    </source>
</evidence>
<dbReference type="Pfam" id="PF06119">
    <property type="entry name" value="NIDO"/>
    <property type="match status" value="1"/>
</dbReference>
<dbReference type="SMART" id="SM00032">
    <property type="entry name" value="CCP"/>
    <property type="match status" value="1"/>
</dbReference>
<keyword evidence="4 7" id="KW-0472">Membrane</keyword>
<dbReference type="PANTHER" id="PTHR13802:SF59">
    <property type="entry name" value="SUSHI DOMAIN-CONTAINING PROTEIN 2"/>
    <property type="match status" value="1"/>
</dbReference>
<feature type="domain" description="VWFD" evidence="11">
    <location>
        <begin position="648"/>
        <end position="846"/>
    </location>
</feature>
<dbReference type="RefSeq" id="XP_029641149.1">
    <property type="nucleotide sequence ID" value="XM_029785289.2"/>
</dbReference>
<dbReference type="InterPro" id="IPR035976">
    <property type="entry name" value="Sushi/SCR/CCP_sf"/>
</dbReference>
<evidence type="ECO:0000256" key="4">
    <source>
        <dbReference type="ARBA" id="ARBA00023136"/>
    </source>
</evidence>
<evidence type="ECO:0000256" key="2">
    <source>
        <dbReference type="ARBA" id="ARBA00022692"/>
    </source>
</evidence>
<proteinExistence type="predicted"/>
<dbReference type="KEGG" id="osn:115215929"/>
<accession>A0A6P7SSD1</accession>
<dbReference type="InterPro" id="IPR001846">
    <property type="entry name" value="VWF_type-D"/>
</dbReference>
<evidence type="ECO:0000259" key="11">
    <source>
        <dbReference type="PROSITE" id="PS51233"/>
    </source>
</evidence>
<feature type="domain" description="Sushi" evidence="9">
    <location>
        <begin position="922"/>
        <end position="979"/>
    </location>
</feature>